<organism evidence="1 2">
    <name type="scientific">Pelosinus propionicus DSM 13327</name>
    <dbReference type="NCBI Taxonomy" id="1123291"/>
    <lineage>
        <taxon>Bacteria</taxon>
        <taxon>Bacillati</taxon>
        <taxon>Bacillota</taxon>
        <taxon>Negativicutes</taxon>
        <taxon>Selenomonadales</taxon>
        <taxon>Sporomusaceae</taxon>
        <taxon>Pelosinus</taxon>
    </lineage>
</organism>
<name>A0A1I4GPF6_9FIRM</name>
<dbReference type="AlphaFoldDB" id="A0A1I4GPF6"/>
<dbReference type="RefSeq" id="WP_090931884.1">
    <property type="nucleotide sequence ID" value="NZ_FOTS01000001.1"/>
</dbReference>
<evidence type="ECO:0000313" key="2">
    <source>
        <dbReference type="Proteomes" id="UP000199520"/>
    </source>
</evidence>
<accession>A0A1I4GPF6</accession>
<dbReference type="OrthoDB" id="1634011at2"/>
<evidence type="ECO:0000313" key="1">
    <source>
        <dbReference type="EMBL" id="SFL31918.1"/>
    </source>
</evidence>
<reference evidence="2" key="1">
    <citation type="submission" date="2016-10" db="EMBL/GenBank/DDBJ databases">
        <authorList>
            <person name="Varghese N."/>
            <person name="Submissions S."/>
        </authorList>
    </citation>
    <scope>NUCLEOTIDE SEQUENCE [LARGE SCALE GENOMIC DNA]</scope>
    <source>
        <strain evidence="2">DSM 13327</strain>
    </source>
</reference>
<proteinExistence type="predicted"/>
<dbReference type="Proteomes" id="UP000199520">
    <property type="component" value="Unassembled WGS sequence"/>
</dbReference>
<sequence>MYKLIIGNIRITVSDDSISHEQATSAARQSISTAQAQGKVLSHIEISKGESGLEVTPTEKSGHRTSRKTIKQSLLDGMHTAIQEKLYPTGTFTNKDLWYDGDTGQEWSGEAVQVAREEIVEEFEKWMKTV</sequence>
<protein>
    <submittedName>
        <fullName evidence="1">Uncharacterized protein</fullName>
    </submittedName>
</protein>
<gene>
    <name evidence="1" type="ORF">SAMN04490355_1001103</name>
</gene>
<keyword evidence="2" id="KW-1185">Reference proteome</keyword>
<dbReference type="EMBL" id="FOTS01000001">
    <property type="protein sequence ID" value="SFL31918.1"/>
    <property type="molecule type" value="Genomic_DNA"/>
</dbReference>